<dbReference type="SUPFAM" id="SSF53383">
    <property type="entry name" value="PLP-dependent transferases"/>
    <property type="match status" value="1"/>
</dbReference>
<reference evidence="9 10" key="1">
    <citation type="submission" date="2018-11" db="EMBL/GenBank/DDBJ databases">
        <title>Haplotype-resolved cattle genomes.</title>
        <authorList>
            <person name="Low W.Y."/>
            <person name="Tearle R."/>
            <person name="Bickhart D.M."/>
            <person name="Rosen B.D."/>
            <person name="Koren S."/>
            <person name="Rhie A."/>
            <person name="Hiendleder S."/>
            <person name="Phillippy A.M."/>
            <person name="Smith T.P.L."/>
            <person name="Williams J.L."/>
        </authorList>
    </citation>
    <scope>NUCLEOTIDE SEQUENCE [LARGE SCALE GENOMIC DNA]</scope>
</reference>
<dbReference type="GO" id="GO:0005737">
    <property type="term" value="C:cytoplasm"/>
    <property type="evidence" value="ECO:0007669"/>
    <property type="project" value="TreeGrafter"/>
</dbReference>
<dbReference type="Pfam" id="PF00282">
    <property type="entry name" value="Pyridoxal_deC"/>
    <property type="match status" value="1"/>
</dbReference>
<dbReference type="PROSITE" id="PS00392">
    <property type="entry name" value="DDC_GAD_HDC_YDC"/>
    <property type="match status" value="1"/>
</dbReference>
<evidence type="ECO:0000256" key="8">
    <source>
        <dbReference type="SAM" id="MobiDB-lite"/>
    </source>
</evidence>
<protein>
    <submittedName>
        <fullName evidence="9">SPRY domain containing 3</fullName>
    </submittedName>
</protein>
<evidence type="ECO:0000256" key="4">
    <source>
        <dbReference type="ARBA" id="ARBA00022793"/>
    </source>
</evidence>
<dbReference type="FunFam" id="3.40.640.10:FF:000016">
    <property type="entry name" value="Glutamate decarboxylase like 1"/>
    <property type="match status" value="1"/>
</dbReference>
<dbReference type="InterPro" id="IPR015424">
    <property type="entry name" value="PyrdxlP-dep_Trfase"/>
</dbReference>
<keyword evidence="10" id="KW-1185">Reference proteome</keyword>
<evidence type="ECO:0000256" key="6">
    <source>
        <dbReference type="ARBA" id="ARBA00023239"/>
    </source>
</evidence>
<evidence type="ECO:0000256" key="7">
    <source>
        <dbReference type="PIRSR" id="PIRSR602129-50"/>
    </source>
</evidence>
<keyword evidence="5 7" id="KW-0663">Pyridoxal phosphate</keyword>
<keyword evidence="6" id="KW-0456">Lyase</keyword>
<dbReference type="InterPro" id="IPR021115">
    <property type="entry name" value="Pyridoxal-P_BS"/>
</dbReference>
<dbReference type="CDD" id="cd06450">
    <property type="entry name" value="DOPA_deC_like"/>
    <property type="match status" value="1"/>
</dbReference>
<reference evidence="9" key="2">
    <citation type="submission" date="2025-08" db="UniProtKB">
        <authorList>
            <consortium name="Ensembl"/>
        </authorList>
    </citation>
    <scope>IDENTIFICATION</scope>
</reference>
<feature type="region of interest" description="Disordered" evidence="8">
    <location>
        <begin position="524"/>
        <end position="567"/>
    </location>
</feature>
<sequence>MADSQPLLSLDGDPVAAEALLQDVFGIVVDEVIRKGTSASEKVCEWKEPEELKQLLDLELRHEGESQEQILEHCRAVIRYSVKTCHPRFFNQLFSGLDPHALAGRIVTESLNTSQYTYEIAPVFVLMEEEVLKKLRALVGWSSGDGVFCPGGSISNMYAVNLARYQRYPDCKQRGLRALPPLALFTSKECHYSIKKGAAFLGLGTDSVRVVKADERGKMIPEDLERQISLAKAEGAVPFLVSATSGTTVLGAFDPLEAIADVCQHHGLWLHVDAAWGGSVLLSQTHRHLLAGIQRADSVAWNPHKLLSTGLQCSALLLRDTSNLLKRCHGSQASYLFQQDKFYDVALDTGDKVVQCGRRVDCLKLWLMWKAQGEQGLQRRVDQAFALARYLVEELKKREGFELVMEPEFVNVCFWFVPPSLRGKKGSPDYSERLSKVAPILKERMVRKGSMMIGYQPHGTRFTGPRPVRPASFDWLLKVPVVLGRCRLARVGPKGRVSGSVGRAGTRMCVVAAAEELVCGAERPMDEEDAAAPVGGDRGRGPGGLGSVSTEPEAGGGRRGSWAEASESGAGPCALVSGLPLWGPFSARAGPGESGRSHTDGPVLLSPGSPLSDPGGGGARCGLLSLVPRLWDSRQADAPRSGAPASTWGRALAECRGGQS</sequence>
<dbReference type="Gene3D" id="3.90.1150.170">
    <property type="match status" value="1"/>
</dbReference>
<name>A0A4W2CZN1_BOBOX</name>
<reference evidence="9" key="3">
    <citation type="submission" date="2025-09" db="UniProtKB">
        <authorList>
            <consortium name="Ensembl"/>
        </authorList>
    </citation>
    <scope>IDENTIFICATION</scope>
</reference>
<dbReference type="GO" id="GO:0042412">
    <property type="term" value="P:taurine biosynthetic process"/>
    <property type="evidence" value="ECO:0007669"/>
    <property type="project" value="TreeGrafter"/>
</dbReference>
<dbReference type="GO" id="GO:0019752">
    <property type="term" value="P:carboxylic acid metabolic process"/>
    <property type="evidence" value="ECO:0007669"/>
    <property type="project" value="InterPro"/>
</dbReference>
<evidence type="ECO:0000256" key="3">
    <source>
        <dbReference type="ARBA" id="ARBA00011738"/>
    </source>
</evidence>
<gene>
    <name evidence="9" type="primary">SPRYD3</name>
</gene>
<evidence type="ECO:0000256" key="1">
    <source>
        <dbReference type="ARBA" id="ARBA00001933"/>
    </source>
</evidence>
<accession>A0A4W2CZN1</accession>
<feature type="region of interest" description="Disordered" evidence="8">
    <location>
        <begin position="587"/>
        <end position="619"/>
    </location>
</feature>
<dbReference type="STRING" id="30522.A0A4W2CZN1"/>
<comment type="cofactor">
    <cofactor evidence="1 7">
        <name>pyridoxal 5'-phosphate</name>
        <dbReference type="ChEBI" id="CHEBI:597326"/>
    </cofactor>
</comment>
<evidence type="ECO:0000256" key="5">
    <source>
        <dbReference type="ARBA" id="ARBA00022898"/>
    </source>
</evidence>
<evidence type="ECO:0000313" key="10">
    <source>
        <dbReference type="Proteomes" id="UP000314981"/>
    </source>
</evidence>
<dbReference type="PANTHER" id="PTHR45677:SF8">
    <property type="entry name" value="CYSTEINE SULFINIC ACID DECARBOXYLASE"/>
    <property type="match status" value="1"/>
</dbReference>
<evidence type="ECO:0000256" key="2">
    <source>
        <dbReference type="ARBA" id="ARBA00009533"/>
    </source>
</evidence>
<dbReference type="InterPro" id="IPR015421">
    <property type="entry name" value="PyrdxlP-dep_Trfase_major"/>
</dbReference>
<dbReference type="GO" id="GO:0030170">
    <property type="term" value="F:pyridoxal phosphate binding"/>
    <property type="evidence" value="ECO:0007669"/>
    <property type="project" value="InterPro"/>
</dbReference>
<organism evidence="9 10">
    <name type="scientific">Bos indicus x Bos taurus</name>
    <name type="common">Hybrid cattle</name>
    <dbReference type="NCBI Taxonomy" id="30522"/>
    <lineage>
        <taxon>Eukaryota</taxon>
        <taxon>Metazoa</taxon>
        <taxon>Chordata</taxon>
        <taxon>Craniata</taxon>
        <taxon>Vertebrata</taxon>
        <taxon>Euteleostomi</taxon>
        <taxon>Mammalia</taxon>
        <taxon>Eutheria</taxon>
        <taxon>Laurasiatheria</taxon>
        <taxon>Artiodactyla</taxon>
        <taxon>Ruminantia</taxon>
        <taxon>Pecora</taxon>
        <taxon>Bovidae</taxon>
        <taxon>Bovinae</taxon>
        <taxon>Bos</taxon>
    </lineage>
</organism>
<dbReference type="Proteomes" id="UP000314981">
    <property type="component" value="Chromosome 5"/>
</dbReference>
<dbReference type="AlphaFoldDB" id="A0A4W2CZN1"/>
<keyword evidence="4" id="KW-0210">Decarboxylase</keyword>
<feature type="region of interest" description="Disordered" evidence="8">
    <location>
        <begin position="635"/>
        <end position="660"/>
    </location>
</feature>
<feature type="modified residue" description="N6-(pyridoxal phosphate)lysine" evidence="7">
    <location>
        <position position="305"/>
    </location>
</feature>
<dbReference type="InterPro" id="IPR002129">
    <property type="entry name" value="PyrdxlP-dep_de-COase"/>
</dbReference>
<proteinExistence type="inferred from homology"/>
<dbReference type="PANTHER" id="PTHR45677">
    <property type="entry name" value="GLUTAMATE DECARBOXYLASE-RELATED"/>
    <property type="match status" value="1"/>
</dbReference>
<dbReference type="GO" id="GO:0004782">
    <property type="term" value="F:sulfinoalanine decarboxylase activity"/>
    <property type="evidence" value="ECO:0007669"/>
    <property type="project" value="TreeGrafter"/>
</dbReference>
<dbReference type="Gene3D" id="3.40.640.10">
    <property type="entry name" value="Type I PLP-dependent aspartate aminotransferase-like (Major domain)"/>
    <property type="match status" value="1"/>
</dbReference>
<feature type="compositionally biased region" description="Low complexity" evidence="8">
    <location>
        <begin position="600"/>
        <end position="613"/>
    </location>
</feature>
<evidence type="ECO:0000313" key="9">
    <source>
        <dbReference type="Ensembl" id="ENSBIXP00000018922.1"/>
    </source>
</evidence>
<comment type="subunit">
    <text evidence="3">Homodimer.</text>
</comment>
<dbReference type="Ensembl" id="ENSBIXT00000048704.1">
    <property type="protein sequence ID" value="ENSBIXP00000018922.1"/>
    <property type="gene ID" value="ENSBIXG00000022668.1"/>
</dbReference>
<comment type="similarity">
    <text evidence="2">Belongs to the group II decarboxylase family.</text>
</comment>